<dbReference type="GO" id="GO:0031965">
    <property type="term" value="C:nuclear membrane"/>
    <property type="evidence" value="ECO:0007669"/>
    <property type="project" value="UniProtKB-SubCell"/>
</dbReference>
<keyword evidence="4" id="KW-0813">Transport</keyword>
<dbReference type="InterPro" id="IPR019049">
    <property type="entry name" value="Nucleoporin_prot_Ndc1/Nup"/>
</dbReference>
<keyword evidence="9" id="KW-0811">Translocation</keyword>
<dbReference type="GO" id="GO:0015031">
    <property type="term" value="P:protein transport"/>
    <property type="evidence" value="ECO:0007669"/>
    <property type="project" value="UniProtKB-KW"/>
</dbReference>
<keyword evidence="6" id="KW-0509">mRNA transport</keyword>
<dbReference type="PANTHER" id="PTHR13269">
    <property type="entry name" value="NUCLEOPORIN NDC1"/>
    <property type="match status" value="1"/>
</dbReference>
<feature type="compositionally biased region" description="Low complexity" evidence="13">
    <location>
        <begin position="451"/>
        <end position="463"/>
    </location>
</feature>
<feature type="transmembrane region" description="Helical" evidence="14">
    <location>
        <begin position="49"/>
        <end position="70"/>
    </location>
</feature>
<keyword evidence="5 14" id="KW-0812">Transmembrane</keyword>
<evidence type="ECO:0000256" key="5">
    <source>
        <dbReference type="ARBA" id="ARBA00022692"/>
    </source>
</evidence>
<feature type="compositionally biased region" description="Low complexity" evidence="13">
    <location>
        <begin position="474"/>
        <end position="492"/>
    </location>
</feature>
<evidence type="ECO:0000256" key="13">
    <source>
        <dbReference type="SAM" id="MobiDB-lite"/>
    </source>
</evidence>
<dbReference type="GO" id="GO:0070631">
    <property type="term" value="P:spindle pole body localization"/>
    <property type="evidence" value="ECO:0007669"/>
    <property type="project" value="TreeGrafter"/>
</dbReference>
<feature type="transmembrane region" description="Helical" evidence="14">
    <location>
        <begin position="82"/>
        <end position="104"/>
    </location>
</feature>
<dbReference type="GO" id="GO:0005816">
    <property type="term" value="C:spindle pole body"/>
    <property type="evidence" value="ECO:0007669"/>
    <property type="project" value="TreeGrafter"/>
</dbReference>
<name>A0A0F7SHZ0_PHARH</name>
<dbReference type="PANTHER" id="PTHR13269:SF6">
    <property type="entry name" value="NUCLEOPORIN NDC1"/>
    <property type="match status" value="1"/>
</dbReference>
<reference evidence="15" key="1">
    <citation type="submission" date="2014-08" db="EMBL/GenBank/DDBJ databases">
        <authorList>
            <person name="Sharma Rahul"/>
            <person name="Thines Marco"/>
        </authorList>
    </citation>
    <scope>NUCLEOTIDE SEQUENCE</scope>
</reference>
<evidence type="ECO:0000256" key="8">
    <source>
        <dbReference type="ARBA" id="ARBA00022989"/>
    </source>
</evidence>
<evidence type="ECO:0000256" key="1">
    <source>
        <dbReference type="ARBA" id="ARBA00004232"/>
    </source>
</evidence>
<dbReference type="Pfam" id="PF09531">
    <property type="entry name" value="Ndc1_Nup"/>
    <property type="match status" value="1"/>
</dbReference>
<evidence type="ECO:0000256" key="4">
    <source>
        <dbReference type="ARBA" id="ARBA00022448"/>
    </source>
</evidence>
<evidence type="ECO:0000256" key="14">
    <source>
        <dbReference type="SAM" id="Phobius"/>
    </source>
</evidence>
<comment type="subcellular location">
    <subcellularLocation>
        <location evidence="1">Nucleus membrane</location>
        <topology evidence="1">Multi-pass membrane protein</topology>
    </subcellularLocation>
    <subcellularLocation>
        <location evidence="2">Nucleus</location>
        <location evidence="2">Nuclear pore complex</location>
    </subcellularLocation>
</comment>
<comment type="similarity">
    <text evidence="3">Belongs to the NDC1 family.</text>
</comment>
<keyword evidence="12" id="KW-0539">Nucleus</keyword>
<evidence type="ECO:0000256" key="2">
    <source>
        <dbReference type="ARBA" id="ARBA00004567"/>
    </source>
</evidence>
<keyword evidence="10" id="KW-0906">Nuclear pore complex</keyword>
<organism evidence="15">
    <name type="scientific">Phaffia rhodozyma</name>
    <name type="common">Yeast</name>
    <name type="synonym">Xanthophyllomyces dendrorhous</name>
    <dbReference type="NCBI Taxonomy" id="264483"/>
    <lineage>
        <taxon>Eukaryota</taxon>
        <taxon>Fungi</taxon>
        <taxon>Dikarya</taxon>
        <taxon>Basidiomycota</taxon>
        <taxon>Agaricomycotina</taxon>
        <taxon>Tremellomycetes</taxon>
        <taxon>Cystofilobasidiales</taxon>
        <taxon>Mrakiaceae</taxon>
        <taxon>Phaffia</taxon>
    </lineage>
</organism>
<dbReference type="AlphaFoldDB" id="A0A0F7SHZ0"/>
<accession>A0A0F7SHZ0</accession>
<dbReference type="GO" id="GO:0051028">
    <property type="term" value="P:mRNA transport"/>
    <property type="evidence" value="ECO:0007669"/>
    <property type="project" value="UniProtKB-KW"/>
</dbReference>
<sequence>MNSGSSITQRSGATQILRNPVSAPKVVKVMGTAGTAYEAMSKKVLGRRLVRVFSLTLGATFLVFSFQLFVTGGFHFTPSFRGAIKNLFSSAAVFVLAVLPTIVIRKTLISYPESTSNSLSTRVRALFSSPSTHATVLVFVACGVIQSLISAMISSGANLGLLASTSRHPFHLNERLIIFLLSNASLGVTYAFRELWMETSLPVWPHDILPIQGLISKSLTSVPSALGFPIIHSFVFSAIYLSVRRSVWRFFLSWFGVFTRPYIANFLRSSHRSIDTGLFVKITVLELATVAGWEIGKAILRVYMVQPMMISQNSASPIKCLLAGLASTSPYFKHFAQFEIAHCAVTSTQRRLDVYSDMSSPTTFWNEVWRAEMVLLGRSYQALLNRGLTASAFSSMYPSGPSNQSTSPDLHGASVIHPQHNNAIFLQPKKHVYDSLASSQTDLPPSPSPAPRRALPSQSSAPSKVPAIFTSGLSEQAPSQSQPAPQRATQSSKSIGDRAVEVLARIWWVVWEGMPRDFKTAAEIRLSPVRRMLVRLKVRGTVRRCLKTRQLDVLAIQALSALTAASLTEDPYGQVQRDIPRTLEAFTSYLSALEIFVEQLQLSSQVSGAWAEEADETMKVIQEEVEPLIDAHREGIRQILETFREHLSAFKFPPKSLE</sequence>
<evidence type="ECO:0000256" key="3">
    <source>
        <dbReference type="ARBA" id="ARBA00005760"/>
    </source>
</evidence>
<evidence type="ECO:0000256" key="7">
    <source>
        <dbReference type="ARBA" id="ARBA00022927"/>
    </source>
</evidence>
<protein>
    <submittedName>
        <fullName evidence="15">Nucleoporin protein Ndc1-Nup</fullName>
    </submittedName>
</protein>
<dbReference type="GO" id="GO:0070762">
    <property type="term" value="C:nuclear pore transmembrane ring"/>
    <property type="evidence" value="ECO:0007669"/>
    <property type="project" value="TreeGrafter"/>
</dbReference>
<keyword evidence="11 14" id="KW-0472">Membrane</keyword>
<dbReference type="GO" id="GO:0006999">
    <property type="term" value="P:nuclear pore organization"/>
    <property type="evidence" value="ECO:0007669"/>
    <property type="project" value="TreeGrafter"/>
</dbReference>
<keyword evidence="8 14" id="KW-1133">Transmembrane helix</keyword>
<evidence type="ECO:0000256" key="9">
    <source>
        <dbReference type="ARBA" id="ARBA00023010"/>
    </source>
</evidence>
<evidence type="ECO:0000256" key="10">
    <source>
        <dbReference type="ARBA" id="ARBA00023132"/>
    </source>
</evidence>
<evidence type="ECO:0000256" key="12">
    <source>
        <dbReference type="ARBA" id="ARBA00023242"/>
    </source>
</evidence>
<evidence type="ECO:0000313" key="15">
    <source>
        <dbReference type="EMBL" id="CDZ97333.1"/>
    </source>
</evidence>
<feature type="region of interest" description="Disordered" evidence="13">
    <location>
        <begin position="436"/>
        <end position="494"/>
    </location>
</feature>
<proteinExistence type="inferred from homology"/>
<feature type="transmembrane region" description="Helical" evidence="14">
    <location>
        <begin position="134"/>
        <end position="156"/>
    </location>
</feature>
<keyword evidence="7" id="KW-0653">Protein transport</keyword>
<dbReference type="GO" id="GO:0030674">
    <property type="term" value="F:protein-macromolecule adaptor activity"/>
    <property type="evidence" value="ECO:0007669"/>
    <property type="project" value="TreeGrafter"/>
</dbReference>
<evidence type="ECO:0000256" key="11">
    <source>
        <dbReference type="ARBA" id="ARBA00023136"/>
    </source>
</evidence>
<evidence type="ECO:0000256" key="6">
    <source>
        <dbReference type="ARBA" id="ARBA00022816"/>
    </source>
</evidence>
<dbReference type="EMBL" id="LN483167">
    <property type="protein sequence ID" value="CDZ97333.1"/>
    <property type="molecule type" value="Genomic_DNA"/>
</dbReference>